<keyword evidence="6" id="KW-0788">Thiol protease</keyword>
<keyword evidence="3" id="KW-0645">Protease</keyword>
<reference evidence="11" key="3">
    <citation type="submission" date="2025-08" db="UniProtKB">
        <authorList>
            <consortium name="RefSeq"/>
        </authorList>
    </citation>
    <scope>IDENTIFICATION</scope>
    <source>
        <strain evidence="11">CBS 342.82</strain>
    </source>
</reference>
<evidence type="ECO:0000313" key="11">
    <source>
        <dbReference type="RefSeq" id="XP_033461684.1"/>
    </source>
</evidence>
<evidence type="ECO:0000259" key="8">
    <source>
        <dbReference type="Pfam" id="PF12359"/>
    </source>
</evidence>
<keyword evidence="5" id="KW-0378">Hydrolase</keyword>
<dbReference type="PANTHER" id="PTHR13367:SF34">
    <property type="match status" value="1"/>
</dbReference>
<evidence type="ECO:0000256" key="4">
    <source>
        <dbReference type="ARBA" id="ARBA00022786"/>
    </source>
</evidence>
<feature type="domain" description="DUF3638" evidence="7">
    <location>
        <begin position="2003"/>
        <end position="2225"/>
    </location>
</feature>
<accession>A0A6J3M9X5</accession>
<dbReference type="InterPro" id="IPR022099">
    <property type="entry name" value="DUF3638"/>
</dbReference>
<dbReference type="GO" id="GO:0004843">
    <property type="term" value="F:cysteine-type deubiquitinase activity"/>
    <property type="evidence" value="ECO:0007669"/>
    <property type="project" value="UniProtKB-EC"/>
</dbReference>
<dbReference type="EC" id="3.4.19.12" evidence="2"/>
<protein>
    <recommendedName>
        <fullName evidence="2">ubiquitinyl hydrolase 1</fullName>
        <ecNumber evidence="2">3.4.19.12</ecNumber>
    </recommendedName>
</protein>
<evidence type="ECO:0000256" key="1">
    <source>
        <dbReference type="ARBA" id="ARBA00000707"/>
    </source>
</evidence>
<keyword evidence="4" id="KW-0833">Ubl conjugation pathway</keyword>
<dbReference type="Pfam" id="PF12340">
    <property type="entry name" value="DUF3638"/>
    <property type="match status" value="1"/>
</dbReference>
<dbReference type="Pfam" id="PF20255">
    <property type="entry name" value="DUF6606"/>
    <property type="match status" value="1"/>
</dbReference>
<proteinExistence type="predicted"/>
<dbReference type="Proteomes" id="UP000504637">
    <property type="component" value="Unplaced"/>
</dbReference>
<reference evidence="11" key="2">
    <citation type="submission" date="2020-04" db="EMBL/GenBank/DDBJ databases">
        <authorList>
            <consortium name="NCBI Genome Project"/>
        </authorList>
    </citation>
    <scope>NUCLEOTIDE SEQUENCE</scope>
    <source>
        <strain evidence="11">CBS 342.82</strain>
    </source>
</reference>
<dbReference type="InterPro" id="IPR051346">
    <property type="entry name" value="OTU_Deubiquitinase"/>
</dbReference>
<gene>
    <name evidence="11" type="ORF">K489DRAFT_317226</name>
</gene>
<keyword evidence="10" id="KW-1185">Reference proteome</keyword>
<reference evidence="11" key="1">
    <citation type="submission" date="2020-01" db="EMBL/GenBank/DDBJ databases">
        <authorList>
            <consortium name="DOE Joint Genome Institute"/>
            <person name="Haridas S."/>
            <person name="Albert R."/>
            <person name="Binder M."/>
            <person name="Bloem J."/>
            <person name="Labutti K."/>
            <person name="Salamov A."/>
            <person name="Andreopoulos B."/>
            <person name="Baker S.E."/>
            <person name="Barry K."/>
            <person name="Bills G."/>
            <person name="Bluhm B.H."/>
            <person name="Cannon C."/>
            <person name="Castanera R."/>
            <person name="Culley D.E."/>
            <person name="Daum C."/>
            <person name="Ezra D."/>
            <person name="Gonzalez J.B."/>
            <person name="Henrissat B."/>
            <person name="Kuo A."/>
            <person name="Liang C."/>
            <person name="Lipzen A."/>
            <person name="Lutzoni F."/>
            <person name="Magnuson J."/>
            <person name="Mondo S."/>
            <person name="Nolan M."/>
            <person name="Ohm R."/>
            <person name="Pangilinan J."/>
            <person name="Park H.-J."/>
            <person name="Ramirez L."/>
            <person name="Alfaro M."/>
            <person name="Sun H."/>
            <person name="Tritt A."/>
            <person name="Yoshinaga Y."/>
            <person name="Zwiers L.-H."/>
            <person name="Turgeon B.G."/>
            <person name="Goodwin S.B."/>
            <person name="Spatafora J.W."/>
            <person name="Crous P.W."/>
            <person name="Grigoriev I.V."/>
        </authorList>
    </citation>
    <scope>NUCLEOTIDE SEQUENCE</scope>
    <source>
        <strain evidence="11">CBS 342.82</strain>
    </source>
</reference>
<evidence type="ECO:0000256" key="2">
    <source>
        <dbReference type="ARBA" id="ARBA00012759"/>
    </source>
</evidence>
<evidence type="ECO:0000256" key="3">
    <source>
        <dbReference type="ARBA" id="ARBA00022670"/>
    </source>
</evidence>
<evidence type="ECO:0000313" key="10">
    <source>
        <dbReference type="Proteomes" id="UP000504637"/>
    </source>
</evidence>
<comment type="catalytic activity">
    <reaction evidence="1">
        <text>Thiol-dependent hydrolysis of ester, thioester, amide, peptide and isopeptide bonds formed by the C-terminal Gly of ubiquitin (a 76-residue protein attached to proteins as an intracellular targeting signal).</text>
        <dbReference type="EC" id="3.4.19.12"/>
    </reaction>
</comment>
<organism evidence="11">
    <name type="scientific">Dissoconium aciculare CBS 342.82</name>
    <dbReference type="NCBI Taxonomy" id="1314786"/>
    <lineage>
        <taxon>Eukaryota</taxon>
        <taxon>Fungi</taxon>
        <taxon>Dikarya</taxon>
        <taxon>Ascomycota</taxon>
        <taxon>Pezizomycotina</taxon>
        <taxon>Dothideomycetes</taxon>
        <taxon>Dothideomycetidae</taxon>
        <taxon>Mycosphaerellales</taxon>
        <taxon>Dissoconiaceae</taxon>
        <taxon>Dissoconium</taxon>
    </lineage>
</organism>
<name>A0A6J3M9X5_9PEZI</name>
<dbReference type="InterPro" id="IPR046541">
    <property type="entry name" value="DUF6606"/>
</dbReference>
<feature type="domain" description="DUF3645" evidence="8">
    <location>
        <begin position="2348"/>
        <end position="2380"/>
    </location>
</feature>
<sequence>MAPENDVKRLMHHMFLPPKLPHSADSGSHLFLVRATLAALKEWQSNNDDEKLLIDHAIGSIESLILIHSLQDDRIDEARTSRLLHELKVGNTIALHIKAQNAAVLFTRHTDSILVDVFELSARNSDVTGTKGRLVRDFPGRSVTIPASTLDDADFTPALVNALSVMDAEPVPEMQPKTKKGGVSHGENRDSTKPLIVSELLVGFLCSVGSPIVVEGVRKHTRDEINWDSTLEPWRRSPMWLLVRVLLQLVIERGSFRNSHDLYKKVILFVLSRVLDQARKEKFSSDDLYCMTAKLDQRLKKIVRSSENDLGDDLIVQRVVEVLHKVDEYLDKKWTEVQDADARMIDFSHFKNFNPTADSHVHLPKLNEHIDKLRARQRTLQIATFHPQKQLAVYKPSQLPVLPSYNPTDSSYASANLQAFEDWVHRHLETWSAGVTALEVCQNMLTLVRTYHNLAMGHYNGNPEAISKMLLTTFEMWVASDQAITQSGPFQMLADYDPGIETRVLQNLLLSSAELMQRLAKVETYLSARKQKSSMSARRMFTTRESNGLPCRYSRSSQEHIDLLRTIRAKGDAARDAKFAELARLQQEHRRLDKLVQQTPCEWKERVIDDWYGVQETERYHSPQCSSCRYKSQRDGLGIKLFEYPVPASQVEAESIVFELRLPQIFADWRDLRSFLLHEVLGGKLPIASGKTEYFLSKKDPHLSSHHSGARHDRRIDLLSTVKPAIVTHYQVKKIPAASRENICVPNALSYQYYDTAARAYDGNPVFDDKTAKMCMYKTSRPSLQRFLHRTIDAPDGCPHNEIIASQESCPVDMSLEEFEALLSLPLGRHVQWLNIGRELAMPAIDFRKADTLRFFLQCIYQSGPAGENFLRQSHEILDEPGVAEMLINRLHEALQRVRQNWGLVHALAVFVAIAGRIATLVNTAKPGALAFLAEAREVAAVWTRTLLEKSHAASERIDRLGFSAKSLESALVCLATYDVDDEDVQTLLASTSEAALFVEMSIIMQECRKASSGDGSLIDIERLRIERLLQRSYKILFNNPEGINQGIRRTWAGFPSGRITWTQLTNGCSEWVTARAADIHADLHYNLITGELLVNGEPLNEPSSSYREQPLFKALFGTQRVEVMPSMEPGFQYSTKRHFGGFEVLLGMDAKGSLVVQAVNDAGAKFEVIPKAFFDAVYPQHFVDEFIHWCNLGTGMIHLASKATRWPIDLDQSWNMTRLSGGHEWALHRGDDYMIHLQAPLACAVKAILSPLATEKIIHTSISRVTGHTSIELPLSRLKFFIEPQGMRLCSRNYQNMHVSSDQSLGTLIGLKNKLMLTSDLGSKIALVPEASLKYSQTEDHISIIVDVNGPTRVHALEVDSVLHRLVNKNDIGCQLYLAYLHALTTSCLPDPLLQCSGTERALEMLRSKSMLSYNELTQDHITMIQRIADLSPKRQYYPEHLQVMQCTTWNSRLLTMTQADDFVTVAEDIVRHFEQQKSLPMSQLEFRTPEIGRSSTRALRFRAVNRISYLRTAGHGAEVFTTSFDKVYEARDDGWTAQANNSYRMAVLLSRPGASPCGHTFSSGDFLNTFLKISPNVAGAVKGINPGLIRYSAACLTSERFATYLTHFPALQSWMNKSGNITQRKFAFRIWVASLAFAEEANLTMLQVLVLLSKQAAPNEFLQTPKQELYYLKDGTQCTRSVLANILDKHKNPFYACPESRLPRGQSETKSQYADRQHQAWQAASTNSVRAFLDAVVAQWPCRRPTMPMIEGTYIDLSKALDEVAKQFERWFDNVQFSEYLQSIEQQIHGPAHQPVDKIELRKVTCSDPPRRRGIVSMADLLLKDSPVLSPRPQALGPKDLCSRNEHVQLFRLQSVLDELKAQNTSLYEQNWISDLGESLQALKQQQGSRKLDKELLSEAIDQHVKQQQDYVQEIEHTLKNAMTVDNPLHTAGSRFRWPRMRTVWFLQQLSMRPWGNLPKAWKTTFVNYAMALCNLQRALRMKRFSHSIEDLVAEIQNVGHEAWDPLQYPEWLLIEVESGLTIRSVQREIAGEMMLPVSKRNSVMQLNMGEGKSTVIVPMIVTALADGSRLMRVIVNRPQSKQMLQMLISKLGGIIDRQVYQLPFARSSRLDSTSASTVKSLLQQCMQSGGILLMQPEHILSFQHMAPEYFIMRDPTLGQTLLDIQDFFDENARDVIDESDENFSVKLELIYTMGQQQNIEASPDRWRLPQYIFGVLRGVLPTIALNRPHDFDVTAGEPGGFPRLRLLTAQGTSILTECVAKHISNHGVPGLQLSKQPESIRYAFKRYICEPVLEAEDVAAIESSSLWTENTRSLILILRGLFAKGLLAFVFGQKRWRVNYGLADRKPPTQLAVPYRAKDSPALRSEFSHPDVVIALTCLCYYYKGLSDVDLFTAIAHLLDSDQADINYQLWVADAPNIDPAFRVLQGVNLQDRPQCSNKLFPKIRFSKAAIDYFLSQIVFPKEIREFPKKLSASGWDIGKTKSQITTGFSGTNDSRPTLPLDVKFLDLAKQKHTNALVLEHILQPENSVYALRPRPDLTDAENILQQVLALQPPVQVILDAGAQVLEDNLAFAKSWLEYDQSGKDAVVFVDQADNVSVVDKKGRVDLLHASPFISALSSCLVFLDQSHTRGIDLKLPRDYRAAVTLGPRLIKDNLVQACMRMRKLGHGQSVVFCVPPDVLNKIQEKSSHRQKVTTAEVIEWSIQETFIDNRRSMPLWKVQGERYIRQRAIWTAGLQGVNADQLLEKECQEIELRYRPNFVDLDAIRASETIADDPDSVKIAKRCREFGNINLDLSALQEEQERELAPEIEQESEKQRAPRMKAATQELHPDVVAFAKTGKILSTNAYMDAFISLANTSAAQQFPLAQLGTKALKVTRDFVQTVEVPRGGRFISDRFLRSVHWLLIATNGTEVSSIMVISPFEANELRPKMKGYATSLQVYAPRLNQGYRPMDALDFHPVPDATPPTIPLRLAATLNSFAGQLYFSTYEHYKAFGEVFGLSTKLVTEAMERAGYRVDAHGFILSDEEGCRGGASALTESPVRFLRDFTLIRNGGRAFTRTHLGDVLDGRTFFPQDFE</sequence>
<dbReference type="RefSeq" id="XP_033461684.1">
    <property type="nucleotide sequence ID" value="XM_033601221.1"/>
</dbReference>
<dbReference type="InterPro" id="IPR022105">
    <property type="entry name" value="DUF3645"/>
</dbReference>
<evidence type="ECO:0000256" key="5">
    <source>
        <dbReference type="ARBA" id="ARBA00022801"/>
    </source>
</evidence>
<evidence type="ECO:0000259" key="7">
    <source>
        <dbReference type="Pfam" id="PF12340"/>
    </source>
</evidence>
<dbReference type="GO" id="GO:0006508">
    <property type="term" value="P:proteolysis"/>
    <property type="evidence" value="ECO:0007669"/>
    <property type="project" value="UniProtKB-KW"/>
</dbReference>
<dbReference type="GeneID" id="54359021"/>
<feature type="domain" description="DUF6606" evidence="9">
    <location>
        <begin position="10"/>
        <end position="275"/>
    </location>
</feature>
<evidence type="ECO:0000259" key="9">
    <source>
        <dbReference type="Pfam" id="PF20255"/>
    </source>
</evidence>
<evidence type="ECO:0000256" key="6">
    <source>
        <dbReference type="ARBA" id="ARBA00022807"/>
    </source>
</evidence>
<dbReference type="PANTHER" id="PTHR13367">
    <property type="entry name" value="UBIQUITIN THIOESTERASE"/>
    <property type="match status" value="1"/>
</dbReference>
<dbReference type="OrthoDB" id="3182339at2759"/>
<dbReference type="Pfam" id="PF12359">
    <property type="entry name" value="DUF3645"/>
    <property type="match status" value="1"/>
</dbReference>